<dbReference type="PROSITE" id="PS01175">
    <property type="entry name" value="RIBONUCLEASE_II"/>
    <property type="match status" value="1"/>
</dbReference>
<comment type="function">
    <text evidence="8">3'-5' exoribonuclease that releases 5'-nucleoside monophosphates and is involved in maturation of structured RNAs.</text>
</comment>
<evidence type="ECO:0000256" key="7">
    <source>
        <dbReference type="ARBA" id="ARBA00022884"/>
    </source>
</evidence>
<dbReference type="NCBIfam" id="TIGR02063">
    <property type="entry name" value="RNase_R"/>
    <property type="match status" value="1"/>
</dbReference>
<dbReference type="GO" id="GO:0003723">
    <property type="term" value="F:RNA binding"/>
    <property type="evidence" value="ECO:0007669"/>
    <property type="project" value="UniProtKB-UniRule"/>
</dbReference>
<dbReference type="PANTHER" id="PTHR23355">
    <property type="entry name" value="RIBONUCLEASE"/>
    <property type="match status" value="1"/>
</dbReference>
<keyword evidence="4 8" id="KW-0540">Nuclease</keyword>
<evidence type="ECO:0000256" key="3">
    <source>
        <dbReference type="ARBA" id="ARBA00022490"/>
    </source>
</evidence>
<dbReference type="SMART" id="SM00316">
    <property type="entry name" value="S1"/>
    <property type="match status" value="1"/>
</dbReference>
<evidence type="ECO:0000256" key="1">
    <source>
        <dbReference type="ARBA" id="ARBA00001849"/>
    </source>
</evidence>
<dbReference type="SMART" id="SM00955">
    <property type="entry name" value="RNB"/>
    <property type="match status" value="1"/>
</dbReference>
<dbReference type="Pfam" id="PF08206">
    <property type="entry name" value="OB_RNB"/>
    <property type="match status" value="1"/>
</dbReference>
<dbReference type="Gene3D" id="2.40.50.140">
    <property type="entry name" value="Nucleic acid-binding proteins"/>
    <property type="match status" value="3"/>
</dbReference>
<keyword evidence="3 8" id="KW-0963">Cytoplasm</keyword>
<dbReference type="InterPro" id="IPR022966">
    <property type="entry name" value="RNase_II/R_CS"/>
</dbReference>
<dbReference type="InterPro" id="IPR011129">
    <property type="entry name" value="CSD"/>
</dbReference>
<dbReference type="InterPro" id="IPR013223">
    <property type="entry name" value="RNase_B_OB_dom"/>
</dbReference>
<evidence type="ECO:0000256" key="4">
    <source>
        <dbReference type="ARBA" id="ARBA00022722"/>
    </source>
</evidence>
<dbReference type="InterPro" id="IPR003029">
    <property type="entry name" value="S1_domain"/>
</dbReference>
<keyword evidence="12" id="KW-1185">Reference proteome</keyword>
<dbReference type="RefSeq" id="WP_015010546.1">
    <property type="nucleotide sequence ID" value="NC_018704.1"/>
</dbReference>
<dbReference type="InterPro" id="IPR011805">
    <property type="entry name" value="RNase_R"/>
</dbReference>
<sequence length="755" mass="86813">MEELREQIITFFKEESERPLTVDEIMDRNELDSNDSQLFASVIKTLNALEQDGELILTRKNRYSIPERIGLIKGTIQMHKKGFAFLLPDEEGQSDIYINPTDLKGAMNRDRVFVRIVTEQIGDRRVEGVVEQIIERHSTRIVGTYEDKGSFGFVIADDKRIPNDIFIKKSESLGAVTGHKVIVNITKFPEGTMSAEGKIVEILGHKNDPGMDILSIIHKYDIAIDFPNEVMDQAQRTPEKIEPSELENRRDLRDKQIVTIDGADAKDLDDAISVEKLSNGNYRLGVYISDVSYYVDKDSPMDKEAYSRGTSVYLVDRVIPMLPHRLSNGICSLNPGEDRLTLGCEMEIDHNGHVVSHDIFQSVINSSARMTYKEVNQILVDQDEELRQQYVEFVPLFEAMEDLAEILRKKRFGRGAIDFNFKEAQVIVDDTGHPIDVVIRERSVAERLIEEFMLIANETVAEHFHWMELPFIYRIHEDPDEEKLKNFYQFLGQFGYQVKGTANEVHPQALQQVLDLVKGEQEEMVISKLLLRSLKQAKYDFNSIGHFGLATKFYTHFTAPIRRYPDLIVHRLIRTYLIEGKVDENIQNHWKAKLPEIAKHTSERERIAVDAERETDDLKKAEYMLDKIGEEFDGVISSVTNFGIFVELENTVEGLVHVTDLTDDYYNFDERSYAMIGERTGNVFRIGDAITIKVADVNLEEHSVDFEVVGMKQKARRKEFAKQDKPKSQDKSQVKNKKQGKKLKPPKAKMTRKRK</sequence>
<dbReference type="GO" id="GO:0008859">
    <property type="term" value="F:exoribonuclease II activity"/>
    <property type="evidence" value="ECO:0007669"/>
    <property type="project" value="UniProtKB-UniRule"/>
</dbReference>
<evidence type="ECO:0000256" key="5">
    <source>
        <dbReference type="ARBA" id="ARBA00022801"/>
    </source>
</evidence>
<gene>
    <name evidence="8 11" type="primary">rnr</name>
    <name evidence="11" type="ordered locus">AXY_18250</name>
</gene>
<dbReference type="HOGENOM" id="CLU_002333_4_1_9"/>
<organism evidence="11 12">
    <name type="scientific">Amphibacillus xylanus (strain ATCC 51415 / DSM 6626 / JCM 7361 / LMG 17667 / NBRC 15112 / Ep01)</name>
    <dbReference type="NCBI Taxonomy" id="698758"/>
    <lineage>
        <taxon>Bacteria</taxon>
        <taxon>Bacillati</taxon>
        <taxon>Bacillota</taxon>
        <taxon>Bacilli</taxon>
        <taxon>Bacillales</taxon>
        <taxon>Bacillaceae</taxon>
        <taxon>Amphibacillus</taxon>
    </lineage>
</organism>
<dbReference type="Proteomes" id="UP000006294">
    <property type="component" value="Chromosome"/>
</dbReference>
<dbReference type="PROSITE" id="PS50126">
    <property type="entry name" value="S1"/>
    <property type="match status" value="1"/>
</dbReference>
<keyword evidence="7 8" id="KW-0694">RNA-binding</keyword>
<comment type="subcellular location">
    <subcellularLocation>
        <location evidence="2 8">Cytoplasm</location>
    </subcellularLocation>
</comment>
<feature type="compositionally biased region" description="Basic and acidic residues" evidence="9">
    <location>
        <begin position="718"/>
        <end position="733"/>
    </location>
</feature>
<dbReference type="FunFam" id="2.40.50.140:FF:000273">
    <property type="entry name" value="Ribonuclease R"/>
    <property type="match status" value="1"/>
</dbReference>
<dbReference type="GO" id="GO:0006402">
    <property type="term" value="P:mRNA catabolic process"/>
    <property type="evidence" value="ECO:0007669"/>
    <property type="project" value="TreeGrafter"/>
</dbReference>
<reference evidence="11 12" key="1">
    <citation type="submission" date="2011-01" db="EMBL/GenBank/DDBJ databases">
        <title>Whole genome sequence of Amphibacillus xylinus NBRC 15112.</title>
        <authorList>
            <person name="Nakazawa H."/>
            <person name="Katano Y."/>
            <person name="Nakamura S."/>
            <person name="Sasagawa M."/>
            <person name="Fukada J."/>
            <person name="Arai T."/>
            <person name="Sasakura N."/>
            <person name="Mochizuki D."/>
            <person name="Hosoyama A."/>
            <person name="Harada K."/>
            <person name="Horikawa H."/>
            <person name="Kato Y."/>
            <person name="Harada T."/>
            <person name="Sasaki K."/>
            <person name="Sekiguchi M."/>
            <person name="Hodoyama M."/>
            <person name="Nishiko R."/>
            <person name="Narita H."/>
            <person name="Hanamaki A."/>
            <person name="Hata C."/>
            <person name="Konno Y."/>
            <person name="Niimura Y."/>
            <person name="Yamazaki S."/>
            <person name="Fujita N."/>
        </authorList>
    </citation>
    <scope>NUCLEOTIDE SEQUENCE [LARGE SCALE GENOMIC DNA]</scope>
    <source>
        <strain evidence="12">ATCC 51415 / DSM 6626 / JCM 7361 / LMG 17667 / NBRC 15112 / Ep01</strain>
    </source>
</reference>
<dbReference type="InterPro" id="IPR004476">
    <property type="entry name" value="RNase_II/RNase_R"/>
</dbReference>
<dbReference type="STRING" id="698758.AXY_18250"/>
<evidence type="ECO:0000313" key="12">
    <source>
        <dbReference type="Proteomes" id="UP000006294"/>
    </source>
</evidence>
<dbReference type="Pfam" id="PF00773">
    <property type="entry name" value="RNB"/>
    <property type="match status" value="1"/>
</dbReference>
<dbReference type="eggNOG" id="COG0557">
    <property type="taxonomic scope" value="Bacteria"/>
</dbReference>
<evidence type="ECO:0000259" key="10">
    <source>
        <dbReference type="PROSITE" id="PS50126"/>
    </source>
</evidence>
<dbReference type="Pfam" id="PF00575">
    <property type="entry name" value="S1"/>
    <property type="match status" value="1"/>
</dbReference>
<dbReference type="PATRIC" id="fig|698758.3.peg.1825"/>
<dbReference type="PANTHER" id="PTHR23355:SF9">
    <property type="entry name" value="DIS3-LIKE EXONUCLEASE 2"/>
    <property type="match status" value="1"/>
</dbReference>
<dbReference type="SUPFAM" id="SSF50249">
    <property type="entry name" value="Nucleic acid-binding proteins"/>
    <property type="match status" value="4"/>
</dbReference>
<dbReference type="GO" id="GO:0005829">
    <property type="term" value="C:cytosol"/>
    <property type="evidence" value="ECO:0007669"/>
    <property type="project" value="TreeGrafter"/>
</dbReference>
<dbReference type="KEGG" id="axl:AXY_18250"/>
<proteinExistence type="inferred from homology"/>
<dbReference type="InterPro" id="IPR012340">
    <property type="entry name" value="NA-bd_OB-fold"/>
</dbReference>
<dbReference type="SMART" id="SM00357">
    <property type="entry name" value="CSP"/>
    <property type="match status" value="2"/>
</dbReference>
<dbReference type="NCBIfam" id="TIGR00358">
    <property type="entry name" value="3_prime_RNase"/>
    <property type="match status" value="1"/>
</dbReference>
<dbReference type="HAMAP" id="MF_01895">
    <property type="entry name" value="RNase_R"/>
    <property type="match status" value="1"/>
</dbReference>
<dbReference type="InterPro" id="IPR040476">
    <property type="entry name" value="CSD2"/>
</dbReference>
<evidence type="ECO:0000256" key="8">
    <source>
        <dbReference type="HAMAP-Rule" id="MF_01895"/>
    </source>
</evidence>
<keyword evidence="6 8" id="KW-0269">Exonuclease</keyword>
<keyword evidence="5 8" id="KW-0378">Hydrolase</keyword>
<name>K0J428_AMPXN</name>
<accession>K0J428</accession>
<dbReference type="InterPro" id="IPR001900">
    <property type="entry name" value="RNase_II/R"/>
</dbReference>
<evidence type="ECO:0000256" key="2">
    <source>
        <dbReference type="ARBA" id="ARBA00004496"/>
    </source>
</evidence>
<feature type="region of interest" description="Disordered" evidence="9">
    <location>
        <begin position="717"/>
        <end position="755"/>
    </location>
</feature>
<dbReference type="Pfam" id="PF17876">
    <property type="entry name" value="CSD2"/>
    <property type="match status" value="1"/>
</dbReference>
<evidence type="ECO:0000256" key="6">
    <source>
        <dbReference type="ARBA" id="ARBA00022839"/>
    </source>
</evidence>
<comment type="catalytic activity">
    <reaction evidence="1 8">
        <text>Exonucleolytic cleavage in the 3'- to 5'-direction to yield nucleoside 5'-phosphates.</text>
        <dbReference type="EC" id="3.1.13.1"/>
    </reaction>
</comment>
<dbReference type="CDD" id="cd04471">
    <property type="entry name" value="S1_RNase_R"/>
    <property type="match status" value="1"/>
</dbReference>
<protein>
    <recommendedName>
        <fullName evidence="8">Ribonuclease R</fullName>
        <shortName evidence="8">RNase R</shortName>
        <ecNumber evidence="8">3.1.13.1</ecNumber>
    </recommendedName>
</protein>
<dbReference type="OrthoDB" id="9764149at2"/>
<evidence type="ECO:0000313" key="11">
    <source>
        <dbReference type="EMBL" id="BAM47957.1"/>
    </source>
</evidence>
<dbReference type="AlphaFoldDB" id="K0J428"/>
<dbReference type="EC" id="3.1.13.1" evidence="8"/>
<feature type="domain" description="S1 motif" evidence="10">
    <location>
        <begin position="629"/>
        <end position="709"/>
    </location>
</feature>
<comment type="similarity">
    <text evidence="8">Belongs to the RNR ribonuclease family. RNase R subfamily.</text>
</comment>
<feature type="compositionally biased region" description="Basic residues" evidence="9">
    <location>
        <begin position="734"/>
        <end position="755"/>
    </location>
</feature>
<dbReference type="InterPro" id="IPR050180">
    <property type="entry name" value="RNR_Ribonuclease"/>
</dbReference>
<dbReference type="EMBL" id="AP012050">
    <property type="protein sequence ID" value="BAM47957.1"/>
    <property type="molecule type" value="Genomic_DNA"/>
</dbReference>
<evidence type="ECO:0000256" key="9">
    <source>
        <dbReference type="SAM" id="MobiDB-lite"/>
    </source>
</evidence>